<evidence type="ECO:0000313" key="3">
    <source>
        <dbReference type="Proteomes" id="UP000037432"/>
    </source>
</evidence>
<name>A0A0J7ZN61_STRVR</name>
<dbReference type="InterPro" id="IPR000836">
    <property type="entry name" value="PRTase_dom"/>
</dbReference>
<gene>
    <name evidence="2" type="ORF">ACM01_01930</name>
</gene>
<dbReference type="PATRIC" id="fig|1938.3.peg.3428"/>
<dbReference type="InterPro" id="IPR029057">
    <property type="entry name" value="PRTase-like"/>
</dbReference>
<dbReference type="CDD" id="cd06223">
    <property type="entry name" value="PRTases_typeI"/>
    <property type="match status" value="1"/>
</dbReference>
<protein>
    <submittedName>
        <fullName evidence="2">Phosphoribosyltransferase</fullName>
    </submittedName>
</protein>
<sequence length="217" mass="23526">MAFRDRAHAGQELALRLAEWADPGDLLQLLVLAVPPGGVPVAAEVARALHAPLDVLVAREISTPIRPETPIGAIVADDPPLYDRQSLTMMHLSEDRLGDVVARERNELHRHEQVYRGRRPLPSIVGRTIVLVDDGLTTGLTATAALRFLRRHGPARLVLAVPVGSPRTTAAIRPACDDLVCLEQPPSLHAVGEWYEDFGPVSETQAVEALHAFHATA</sequence>
<dbReference type="Gene3D" id="3.30.1310.20">
    <property type="entry name" value="PRTase-like"/>
    <property type="match status" value="1"/>
</dbReference>
<organism evidence="2 3">
    <name type="scientific">Streptomyces viridochromogenes</name>
    <dbReference type="NCBI Taxonomy" id="1938"/>
    <lineage>
        <taxon>Bacteria</taxon>
        <taxon>Bacillati</taxon>
        <taxon>Actinomycetota</taxon>
        <taxon>Actinomycetes</taxon>
        <taxon>Kitasatosporales</taxon>
        <taxon>Streptomycetaceae</taxon>
        <taxon>Streptomyces</taxon>
    </lineage>
</organism>
<evidence type="ECO:0000313" key="2">
    <source>
        <dbReference type="EMBL" id="KMS77399.1"/>
    </source>
</evidence>
<dbReference type="OrthoDB" id="9810066at2"/>
<keyword evidence="2" id="KW-0328">Glycosyltransferase</keyword>
<reference evidence="2 3" key="1">
    <citation type="submission" date="2015-06" db="EMBL/GenBank/DDBJ databases">
        <authorList>
            <person name="Ju K.-S."/>
            <person name="Doroghazi J.R."/>
            <person name="Metcalf W.W."/>
        </authorList>
    </citation>
    <scope>NUCLEOTIDE SEQUENCE [LARGE SCALE GENOMIC DNA]</scope>
    <source>
        <strain evidence="2 3">NRRL 3414</strain>
    </source>
</reference>
<dbReference type="AlphaFoldDB" id="A0A0J7ZN61"/>
<dbReference type="Pfam" id="PF00156">
    <property type="entry name" value="Pribosyltran"/>
    <property type="match status" value="1"/>
</dbReference>
<dbReference type="Gene3D" id="3.40.50.2020">
    <property type="match status" value="1"/>
</dbReference>
<comment type="caution">
    <text evidence="2">The sequence shown here is derived from an EMBL/GenBank/DDBJ whole genome shotgun (WGS) entry which is preliminary data.</text>
</comment>
<dbReference type="EMBL" id="LFNT01000001">
    <property type="protein sequence ID" value="KMS77399.1"/>
    <property type="molecule type" value="Genomic_DNA"/>
</dbReference>
<dbReference type="GO" id="GO:0016757">
    <property type="term" value="F:glycosyltransferase activity"/>
    <property type="evidence" value="ECO:0007669"/>
    <property type="project" value="UniProtKB-KW"/>
</dbReference>
<dbReference type="Proteomes" id="UP000037432">
    <property type="component" value="Unassembled WGS sequence"/>
</dbReference>
<keyword evidence="2" id="KW-0808">Transferase</keyword>
<accession>A0A0J7ZN61</accession>
<feature type="domain" description="Phosphoribosyltransferase" evidence="1">
    <location>
        <begin position="28"/>
        <end position="182"/>
    </location>
</feature>
<dbReference type="SUPFAM" id="SSF53271">
    <property type="entry name" value="PRTase-like"/>
    <property type="match status" value="1"/>
</dbReference>
<evidence type="ECO:0000259" key="1">
    <source>
        <dbReference type="Pfam" id="PF00156"/>
    </source>
</evidence>
<dbReference type="RefSeq" id="WP_048579190.1">
    <property type="nucleotide sequence ID" value="NZ_LFNT01000001.1"/>
</dbReference>
<proteinExistence type="predicted"/>